<name>A0AAD8QQI8_LOLMU</name>
<comment type="caution">
    <text evidence="3">The sequence shown here is derived from an EMBL/GenBank/DDBJ whole genome shotgun (WGS) entry which is preliminary data.</text>
</comment>
<accession>A0AAD8QQI8</accession>
<reference evidence="3" key="1">
    <citation type="submission" date="2023-07" db="EMBL/GenBank/DDBJ databases">
        <title>A chromosome-level genome assembly of Lolium multiflorum.</title>
        <authorList>
            <person name="Chen Y."/>
            <person name="Copetti D."/>
            <person name="Kolliker R."/>
            <person name="Studer B."/>
        </authorList>
    </citation>
    <scope>NUCLEOTIDE SEQUENCE</scope>
    <source>
        <strain evidence="3">02402/16</strain>
        <tissue evidence="3">Leaf</tissue>
    </source>
</reference>
<protein>
    <recommendedName>
        <fullName evidence="2">Reverse transcriptase Ty1/copia-type domain-containing protein</fullName>
    </recommendedName>
</protein>
<dbReference type="EMBL" id="JAUUTY010000007">
    <property type="protein sequence ID" value="KAK1606847.1"/>
    <property type="molecule type" value="Genomic_DNA"/>
</dbReference>
<dbReference type="InterPro" id="IPR013103">
    <property type="entry name" value="RVT_2"/>
</dbReference>
<feature type="domain" description="Reverse transcriptase Ty1/copia-type" evidence="2">
    <location>
        <begin position="104"/>
        <end position="193"/>
    </location>
</feature>
<evidence type="ECO:0000259" key="2">
    <source>
        <dbReference type="Pfam" id="PF07727"/>
    </source>
</evidence>
<organism evidence="3 4">
    <name type="scientific">Lolium multiflorum</name>
    <name type="common">Italian ryegrass</name>
    <name type="synonym">Lolium perenne subsp. multiflorum</name>
    <dbReference type="NCBI Taxonomy" id="4521"/>
    <lineage>
        <taxon>Eukaryota</taxon>
        <taxon>Viridiplantae</taxon>
        <taxon>Streptophyta</taxon>
        <taxon>Embryophyta</taxon>
        <taxon>Tracheophyta</taxon>
        <taxon>Spermatophyta</taxon>
        <taxon>Magnoliopsida</taxon>
        <taxon>Liliopsida</taxon>
        <taxon>Poales</taxon>
        <taxon>Poaceae</taxon>
        <taxon>BOP clade</taxon>
        <taxon>Pooideae</taxon>
        <taxon>Poodae</taxon>
        <taxon>Poeae</taxon>
        <taxon>Poeae Chloroplast Group 2 (Poeae type)</taxon>
        <taxon>Loliodinae</taxon>
        <taxon>Loliinae</taxon>
        <taxon>Lolium</taxon>
    </lineage>
</organism>
<proteinExistence type="predicted"/>
<evidence type="ECO:0000256" key="1">
    <source>
        <dbReference type="SAM" id="MobiDB-lite"/>
    </source>
</evidence>
<keyword evidence="4" id="KW-1185">Reference proteome</keyword>
<feature type="region of interest" description="Disordered" evidence="1">
    <location>
        <begin position="15"/>
        <end position="34"/>
    </location>
</feature>
<dbReference type="Proteomes" id="UP001231189">
    <property type="component" value="Unassembled WGS sequence"/>
</dbReference>
<dbReference type="Pfam" id="PF07727">
    <property type="entry name" value="RVT_2"/>
    <property type="match status" value="1"/>
</dbReference>
<evidence type="ECO:0000313" key="3">
    <source>
        <dbReference type="EMBL" id="KAK1606847.1"/>
    </source>
</evidence>
<dbReference type="AlphaFoldDB" id="A0AAD8QQI8"/>
<sequence length="355" mass="39638">MENYSLLMGAAVDEDGGGDGSGVDGEAFPGTSRPGCRNRDSCPPHLGFAMAAALELFSYRGFLHIINKVAWNIRNYRYVETYHPSHHVCLLALVIRARGTTRRYQRIAAFLHQLGFRSTRSDASLFVYNNGNTTAYLLLYVDDIILTASSTDLLRQLTACCAEFALKDLGPLHYFLGIEVVRRTNGFFLHQRKCAFTCSGILIGLRSSGFSHSWYHGLRSLAPRSIATDIVATRTPGPTRHASLHVRYCVYFALRSSPGRLSDSPRISLRRRRSTAVANAVAEVSWLRQLLVELSCPVAKATVVYCDNIRRLPLRQPTIAAPSILSWTSTLFGNRWLLGTFEYFMCPPPNNLRIS</sequence>
<evidence type="ECO:0000313" key="4">
    <source>
        <dbReference type="Proteomes" id="UP001231189"/>
    </source>
</evidence>
<gene>
    <name evidence="3" type="ORF">QYE76_030520</name>
</gene>